<evidence type="ECO:0000313" key="5">
    <source>
        <dbReference type="EMBL" id="CAF4097985.1"/>
    </source>
</evidence>
<dbReference type="EMBL" id="CAJNOG010000041">
    <property type="protein sequence ID" value="CAF0824527.1"/>
    <property type="molecule type" value="Genomic_DNA"/>
</dbReference>
<keyword evidence="3" id="KW-0472">Membrane</keyword>
<comment type="caution">
    <text evidence="5">The sequence shown here is derived from an EMBL/GenBank/DDBJ whole genome shotgun (WGS) entry which is preliminary data.</text>
</comment>
<dbReference type="Proteomes" id="UP000663845">
    <property type="component" value="Unassembled WGS sequence"/>
</dbReference>
<dbReference type="SUPFAM" id="SSF103506">
    <property type="entry name" value="Mitochondrial carrier"/>
    <property type="match status" value="1"/>
</dbReference>
<reference evidence="5" key="1">
    <citation type="submission" date="2021-02" db="EMBL/GenBank/DDBJ databases">
        <authorList>
            <person name="Nowell W R."/>
        </authorList>
    </citation>
    <scope>NUCLEOTIDE SEQUENCE</scope>
</reference>
<dbReference type="EMBL" id="CAJOAZ010005385">
    <property type="protein sequence ID" value="CAF4097985.1"/>
    <property type="molecule type" value="Genomic_DNA"/>
</dbReference>
<organism evidence="5 6">
    <name type="scientific">Adineta steineri</name>
    <dbReference type="NCBI Taxonomy" id="433720"/>
    <lineage>
        <taxon>Eukaryota</taxon>
        <taxon>Metazoa</taxon>
        <taxon>Spiralia</taxon>
        <taxon>Gnathifera</taxon>
        <taxon>Rotifera</taxon>
        <taxon>Eurotatoria</taxon>
        <taxon>Bdelloidea</taxon>
        <taxon>Adinetida</taxon>
        <taxon>Adinetidae</taxon>
        <taxon>Adineta</taxon>
    </lineage>
</organism>
<evidence type="ECO:0000256" key="2">
    <source>
        <dbReference type="ARBA" id="ARBA00022692"/>
    </source>
</evidence>
<name>A0A819UTP9_9BILA</name>
<accession>A0A819UTP9</accession>
<evidence type="ECO:0000256" key="1">
    <source>
        <dbReference type="ARBA" id="ARBA00004370"/>
    </source>
</evidence>
<gene>
    <name evidence="4" type="ORF">JYZ213_LOCUS6494</name>
    <name evidence="5" type="ORF">OXD698_LOCUS35267</name>
</gene>
<dbReference type="AlphaFoldDB" id="A0A819UTP9"/>
<dbReference type="GO" id="GO:0016020">
    <property type="term" value="C:membrane"/>
    <property type="evidence" value="ECO:0007669"/>
    <property type="project" value="UniProtKB-SubCell"/>
</dbReference>
<dbReference type="InterPro" id="IPR023395">
    <property type="entry name" value="MCP_dom_sf"/>
</dbReference>
<evidence type="ECO:0000313" key="4">
    <source>
        <dbReference type="EMBL" id="CAF0824527.1"/>
    </source>
</evidence>
<proteinExistence type="predicted"/>
<protein>
    <submittedName>
        <fullName evidence="5">Uncharacterized protein</fullName>
    </submittedName>
</protein>
<dbReference type="Gene3D" id="1.50.40.10">
    <property type="entry name" value="Mitochondrial carrier domain"/>
    <property type="match status" value="1"/>
</dbReference>
<sequence>MSALAAMYASYPLYLIRTRQQYQIVPENIIDGWRGFYFGSLSNLVKVLPASTVAYLTFDYFSSLFDIDE</sequence>
<comment type="subcellular location">
    <subcellularLocation>
        <location evidence="1">Membrane</location>
    </subcellularLocation>
</comment>
<evidence type="ECO:0000313" key="6">
    <source>
        <dbReference type="Proteomes" id="UP000663844"/>
    </source>
</evidence>
<keyword evidence="2" id="KW-0812">Transmembrane</keyword>
<evidence type="ECO:0000256" key="3">
    <source>
        <dbReference type="ARBA" id="ARBA00023136"/>
    </source>
</evidence>
<dbReference type="Proteomes" id="UP000663844">
    <property type="component" value="Unassembled WGS sequence"/>
</dbReference>